<keyword evidence="4" id="KW-1185">Reference proteome</keyword>
<feature type="signal peptide" evidence="1">
    <location>
        <begin position="1"/>
        <end position="23"/>
    </location>
</feature>
<dbReference type="Proteomes" id="UP001524499">
    <property type="component" value="Unassembled WGS sequence"/>
</dbReference>
<proteinExistence type="predicted"/>
<dbReference type="NCBIfam" id="TIGR02595">
    <property type="entry name" value="PEP_CTERM"/>
    <property type="match status" value="1"/>
</dbReference>
<feature type="chain" id="PRO_5047490126" evidence="1">
    <location>
        <begin position="24"/>
        <end position="231"/>
    </location>
</feature>
<gene>
    <name evidence="3" type="ORF">NP590_03700</name>
</gene>
<protein>
    <submittedName>
        <fullName evidence="3">PEP-CTERM sorting domain-containing protein</fullName>
    </submittedName>
</protein>
<evidence type="ECO:0000259" key="2">
    <source>
        <dbReference type="Pfam" id="PF07589"/>
    </source>
</evidence>
<dbReference type="RefSeq" id="WP_256600883.1">
    <property type="nucleotide sequence ID" value="NZ_JANIBJ010000005.1"/>
</dbReference>
<keyword evidence="1" id="KW-0732">Signal</keyword>
<name>A0ABT1TD62_9GAMM</name>
<sequence>MNKIILASSLLMLAGTGINTAHATSCAVTEVSLGTNPTINADACYGYTTFGSPAVELNTLNTAALPTFSSSTYGSGSFTEVFNTSPQTGIFNSIQLTLTGVNVGANVDTFTFSWADTNGAALPNLPLYIDLVFSFKAGSTQSSNGGAGIAYFFFNDFLLTSTPTSTTGSFDLVVQQGLSHNALYARTSDKTVPSCLTNPALCDEDLPEPGSIALLGIGLFGFGVQRFRKQG</sequence>
<accession>A0ABT1TD62</accession>
<reference evidence="3 4" key="1">
    <citation type="submission" date="2022-07" db="EMBL/GenBank/DDBJ databases">
        <title>Methylomonas rivi sp. nov., Methylomonas rosea sp. nov., Methylomonas aureus sp. nov. and Methylomonas subterranea sp. nov., four novel methanotrophs isolated from a freshwater creek and the deep terrestrial subsurface.</title>
        <authorList>
            <person name="Abin C."/>
            <person name="Sankaranarayanan K."/>
            <person name="Garner C."/>
            <person name="Sindelar R."/>
            <person name="Kotary K."/>
            <person name="Garner R."/>
            <person name="Barclay S."/>
            <person name="Lawson P."/>
            <person name="Krumholz L."/>
        </authorList>
    </citation>
    <scope>NUCLEOTIDE SEQUENCE [LARGE SCALE GENOMIC DNA]</scope>
    <source>
        <strain evidence="3 4">SURF-2</strain>
    </source>
</reference>
<dbReference type="Pfam" id="PF07589">
    <property type="entry name" value="PEP-CTERM"/>
    <property type="match status" value="1"/>
</dbReference>
<evidence type="ECO:0000313" key="3">
    <source>
        <dbReference type="EMBL" id="MCQ8103201.1"/>
    </source>
</evidence>
<dbReference type="InterPro" id="IPR013424">
    <property type="entry name" value="Ice-binding_C"/>
</dbReference>
<feature type="domain" description="Ice-binding protein C-terminal" evidence="2">
    <location>
        <begin position="207"/>
        <end position="226"/>
    </location>
</feature>
<evidence type="ECO:0000256" key="1">
    <source>
        <dbReference type="SAM" id="SignalP"/>
    </source>
</evidence>
<organism evidence="3 4">
    <name type="scientific">Methylomonas subterranea</name>
    <dbReference type="NCBI Taxonomy" id="2952225"/>
    <lineage>
        <taxon>Bacteria</taxon>
        <taxon>Pseudomonadati</taxon>
        <taxon>Pseudomonadota</taxon>
        <taxon>Gammaproteobacteria</taxon>
        <taxon>Methylococcales</taxon>
        <taxon>Methylococcaceae</taxon>
        <taxon>Methylomonas</taxon>
    </lineage>
</organism>
<evidence type="ECO:0000313" key="4">
    <source>
        <dbReference type="Proteomes" id="UP001524499"/>
    </source>
</evidence>
<dbReference type="EMBL" id="JANIBJ010000005">
    <property type="protein sequence ID" value="MCQ8103201.1"/>
    <property type="molecule type" value="Genomic_DNA"/>
</dbReference>
<comment type="caution">
    <text evidence="3">The sequence shown here is derived from an EMBL/GenBank/DDBJ whole genome shotgun (WGS) entry which is preliminary data.</text>
</comment>